<keyword evidence="7" id="KW-1185">Reference proteome</keyword>
<evidence type="ECO:0000256" key="1">
    <source>
        <dbReference type="ARBA" id="ARBA00004196"/>
    </source>
</evidence>
<dbReference type="InterPro" id="IPR013740">
    <property type="entry name" value="Redoxin"/>
</dbReference>
<evidence type="ECO:0000256" key="4">
    <source>
        <dbReference type="SAM" id="SignalP"/>
    </source>
</evidence>
<organism evidence="6 7">
    <name type="scientific">Pseudobacter ginsenosidimutans</name>
    <dbReference type="NCBI Taxonomy" id="661488"/>
    <lineage>
        <taxon>Bacteria</taxon>
        <taxon>Pseudomonadati</taxon>
        <taxon>Bacteroidota</taxon>
        <taxon>Chitinophagia</taxon>
        <taxon>Chitinophagales</taxon>
        <taxon>Chitinophagaceae</taxon>
        <taxon>Pseudobacter</taxon>
    </lineage>
</organism>
<dbReference type="GO" id="GO:0030313">
    <property type="term" value="C:cell envelope"/>
    <property type="evidence" value="ECO:0007669"/>
    <property type="project" value="UniProtKB-SubCell"/>
</dbReference>
<evidence type="ECO:0000256" key="2">
    <source>
        <dbReference type="ARBA" id="ARBA00022748"/>
    </source>
</evidence>
<feature type="domain" description="Thioredoxin" evidence="5">
    <location>
        <begin position="344"/>
        <end position="496"/>
    </location>
</feature>
<dbReference type="RefSeq" id="WP_130539221.1">
    <property type="nucleotide sequence ID" value="NZ_CP042431.1"/>
</dbReference>
<dbReference type="PANTHER" id="PTHR42852:SF13">
    <property type="entry name" value="PROTEIN DIPZ"/>
    <property type="match status" value="1"/>
</dbReference>
<keyword evidence="4" id="KW-0732">Signal</keyword>
<evidence type="ECO:0000259" key="5">
    <source>
        <dbReference type="PROSITE" id="PS51352"/>
    </source>
</evidence>
<accession>A0A4Q7MZS1</accession>
<dbReference type="OrthoDB" id="983020at2"/>
<evidence type="ECO:0000256" key="3">
    <source>
        <dbReference type="ARBA" id="ARBA00023284"/>
    </source>
</evidence>
<dbReference type="PROSITE" id="PS00194">
    <property type="entry name" value="THIOREDOXIN_1"/>
    <property type="match status" value="1"/>
</dbReference>
<keyword evidence="2" id="KW-0201">Cytochrome c-type biogenesis</keyword>
<dbReference type="GO" id="GO:0016491">
    <property type="term" value="F:oxidoreductase activity"/>
    <property type="evidence" value="ECO:0007669"/>
    <property type="project" value="InterPro"/>
</dbReference>
<dbReference type="InterPro" id="IPR050553">
    <property type="entry name" value="Thioredoxin_ResA/DsbE_sf"/>
</dbReference>
<dbReference type="Gene3D" id="3.40.30.10">
    <property type="entry name" value="Glutaredoxin"/>
    <property type="match status" value="1"/>
</dbReference>
<dbReference type="SUPFAM" id="SSF52833">
    <property type="entry name" value="Thioredoxin-like"/>
    <property type="match status" value="1"/>
</dbReference>
<keyword evidence="3" id="KW-0676">Redox-active center</keyword>
<comment type="caution">
    <text evidence="6">The sequence shown here is derived from an EMBL/GenBank/DDBJ whole genome shotgun (WGS) entry which is preliminary data.</text>
</comment>
<proteinExistence type="predicted"/>
<protein>
    <submittedName>
        <fullName evidence="6">Cytochrome oxidase Cu insertion factor (SCO1/SenC/PrrC family)</fullName>
    </submittedName>
</protein>
<dbReference type="PROSITE" id="PS51352">
    <property type="entry name" value="THIOREDOXIN_2"/>
    <property type="match status" value="1"/>
</dbReference>
<evidence type="ECO:0000313" key="7">
    <source>
        <dbReference type="Proteomes" id="UP000293874"/>
    </source>
</evidence>
<dbReference type="InterPro" id="IPR013766">
    <property type="entry name" value="Thioredoxin_domain"/>
</dbReference>
<gene>
    <name evidence="6" type="ORF">EV199_0631</name>
</gene>
<dbReference type="InterPro" id="IPR017937">
    <property type="entry name" value="Thioredoxin_CS"/>
</dbReference>
<dbReference type="EMBL" id="SGXA01000001">
    <property type="protein sequence ID" value="RZS74780.1"/>
    <property type="molecule type" value="Genomic_DNA"/>
</dbReference>
<sequence length="498" mass="56611">MKKYILVLFFALPLSCAVIAQQHFQVSVAFNEKLGIDSLYLFSSDTYYGAPVMHVAGRSEDSVFHFSIPSNAPRGKFYISQRTPPEHRLFGTVYTYLSFIPEYPFEIGDAMKMVVTRKHPEMQITESFSFDYDLHISGNGAEKSIAWQAIAAAFLKPTPGILFIDSAGYFINPFQEKLKGALVTLEEQRAVLPAYYYELFKAQIICKLLPGAFFYRIQNFWNSEVKKLNDGARGRFIQSYLSYMDSLHGRLGPVPDTIAASLDSYVQFLYKEARFKTFLQSGEEDMEGVIQWIVDNYHGDLKEKLLIMALRLDSSLGDFSRFEAELNNISGEENKVELNRLYAKLEGRPAYNFQLTDTSGKLVQLGDLKGKVVFIDFWFTGCGACAGVYEKVLKEAEAELGNEQDIVFVSVCVDRARASWMKSVYKDEYTSPHVINLYTNGEGTQNNLIRYYGIQAFPQFLIIDREGKVFRFLRDFTAKELTNAASLVRVLKNLAAIK</sequence>
<feature type="chain" id="PRO_5020274501" evidence="4">
    <location>
        <begin position="21"/>
        <end position="498"/>
    </location>
</feature>
<dbReference type="InterPro" id="IPR036249">
    <property type="entry name" value="Thioredoxin-like_sf"/>
</dbReference>
<dbReference type="Proteomes" id="UP000293874">
    <property type="component" value="Unassembled WGS sequence"/>
</dbReference>
<reference evidence="6 7" key="1">
    <citation type="submission" date="2019-02" db="EMBL/GenBank/DDBJ databases">
        <title>Genomic Encyclopedia of Type Strains, Phase IV (KMG-IV): sequencing the most valuable type-strain genomes for metagenomic binning, comparative biology and taxonomic classification.</title>
        <authorList>
            <person name="Goeker M."/>
        </authorList>
    </citation>
    <scope>NUCLEOTIDE SEQUENCE [LARGE SCALE GENOMIC DNA]</scope>
    <source>
        <strain evidence="6 7">DSM 18116</strain>
    </source>
</reference>
<dbReference type="GO" id="GO:0017004">
    <property type="term" value="P:cytochrome complex assembly"/>
    <property type="evidence" value="ECO:0007669"/>
    <property type="project" value="UniProtKB-KW"/>
</dbReference>
<comment type="subcellular location">
    <subcellularLocation>
        <location evidence="1">Cell envelope</location>
    </subcellularLocation>
</comment>
<dbReference type="PANTHER" id="PTHR42852">
    <property type="entry name" value="THIOL:DISULFIDE INTERCHANGE PROTEIN DSBE"/>
    <property type="match status" value="1"/>
</dbReference>
<dbReference type="Pfam" id="PF08534">
    <property type="entry name" value="Redoxin"/>
    <property type="match status" value="1"/>
</dbReference>
<feature type="signal peptide" evidence="4">
    <location>
        <begin position="1"/>
        <end position="20"/>
    </location>
</feature>
<evidence type="ECO:0000313" key="6">
    <source>
        <dbReference type="EMBL" id="RZS74780.1"/>
    </source>
</evidence>
<dbReference type="AlphaFoldDB" id="A0A4Q7MZS1"/>
<name>A0A4Q7MZS1_9BACT</name>
<dbReference type="CDD" id="cd02966">
    <property type="entry name" value="TlpA_like_family"/>
    <property type="match status" value="1"/>
</dbReference>